<sequence length="162" mass="18142">MVTTTTVAEANVETQRRLVAEVWNDRNPDAAHEFFAEGCVAYDPTAPEAIRGPEGYAAYVRDTLRAFPNFHVDLHAVVADGNRVMTHYTVSGKNDGPFGPLPPTGRFVEMEGMSTVRYVDGRIIELREFVDTAALRRQLGLSFPAVLLTLPRLALREVRRRR</sequence>
<dbReference type="RefSeq" id="WP_247414956.1">
    <property type="nucleotide sequence ID" value="NZ_JALLGW010000001.1"/>
</dbReference>
<comment type="caution">
    <text evidence="1">The sequence shown here is derived from an EMBL/GenBank/DDBJ whole genome shotgun (WGS) entry which is preliminary data.</text>
</comment>
<evidence type="ECO:0000313" key="2">
    <source>
        <dbReference type="Proteomes" id="UP001596099"/>
    </source>
</evidence>
<dbReference type="InterPro" id="IPR032710">
    <property type="entry name" value="NTF2-like_dom_sf"/>
</dbReference>
<name>A0ABD5RMX1_9EURY</name>
<dbReference type="Pfam" id="PF07366">
    <property type="entry name" value="SnoaL"/>
    <property type="match status" value="1"/>
</dbReference>
<dbReference type="AlphaFoldDB" id="A0ABD5RMX1"/>
<organism evidence="1 2">
    <name type="scientific">Halomarina salina</name>
    <dbReference type="NCBI Taxonomy" id="1872699"/>
    <lineage>
        <taxon>Archaea</taxon>
        <taxon>Methanobacteriati</taxon>
        <taxon>Methanobacteriota</taxon>
        <taxon>Stenosarchaea group</taxon>
        <taxon>Halobacteria</taxon>
        <taxon>Halobacteriales</taxon>
        <taxon>Natronomonadaceae</taxon>
        <taxon>Halomarina</taxon>
    </lineage>
</organism>
<keyword evidence="2" id="KW-1185">Reference proteome</keyword>
<gene>
    <name evidence="1" type="ORF">ACFPYI_11760</name>
</gene>
<dbReference type="SUPFAM" id="SSF54427">
    <property type="entry name" value="NTF2-like"/>
    <property type="match status" value="1"/>
</dbReference>
<dbReference type="InterPro" id="IPR009959">
    <property type="entry name" value="Cyclase_SnoaL-like"/>
</dbReference>
<dbReference type="Proteomes" id="UP001596099">
    <property type="component" value="Unassembled WGS sequence"/>
</dbReference>
<dbReference type="PANTHER" id="PTHR38436:SF1">
    <property type="entry name" value="ESTER CYCLASE"/>
    <property type="match status" value="1"/>
</dbReference>
<dbReference type="EMBL" id="JBHSQH010000001">
    <property type="protein sequence ID" value="MFC5972007.1"/>
    <property type="molecule type" value="Genomic_DNA"/>
</dbReference>
<proteinExistence type="predicted"/>
<protein>
    <submittedName>
        <fullName evidence="1">Ester cyclase</fullName>
    </submittedName>
</protein>
<dbReference type="Gene3D" id="3.10.450.50">
    <property type="match status" value="1"/>
</dbReference>
<reference evidence="1 2" key="1">
    <citation type="journal article" date="2019" name="Int. J. Syst. Evol. Microbiol.">
        <title>The Global Catalogue of Microorganisms (GCM) 10K type strain sequencing project: providing services to taxonomists for standard genome sequencing and annotation.</title>
        <authorList>
            <consortium name="The Broad Institute Genomics Platform"/>
            <consortium name="The Broad Institute Genome Sequencing Center for Infectious Disease"/>
            <person name="Wu L."/>
            <person name="Ma J."/>
        </authorList>
    </citation>
    <scope>NUCLEOTIDE SEQUENCE [LARGE SCALE GENOMIC DNA]</scope>
    <source>
        <strain evidence="1 2">CGMCC 1.12543</strain>
    </source>
</reference>
<dbReference type="PANTHER" id="PTHR38436">
    <property type="entry name" value="POLYKETIDE CYCLASE SNOAL-LIKE DOMAIN"/>
    <property type="match status" value="1"/>
</dbReference>
<accession>A0ABD5RMX1</accession>
<evidence type="ECO:0000313" key="1">
    <source>
        <dbReference type="EMBL" id="MFC5972007.1"/>
    </source>
</evidence>